<evidence type="ECO:0000256" key="1">
    <source>
        <dbReference type="ARBA" id="ARBA00010996"/>
    </source>
</evidence>
<dbReference type="STRING" id="157910.SAMN05445850_7309"/>
<keyword evidence="5" id="KW-1185">Reference proteome</keyword>
<name>A0A1H1KED6_9BURK</name>
<dbReference type="InterPro" id="IPR003782">
    <property type="entry name" value="SCO1/SenC"/>
</dbReference>
<accession>A0A1H1KED6</accession>
<dbReference type="PANTHER" id="PTHR12151:SF25">
    <property type="entry name" value="LINALOOL DEHYDRATASE_ISOMERASE DOMAIN-CONTAINING PROTEIN"/>
    <property type="match status" value="1"/>
</dbReference>
<dbReference type="Proteomes" id="UP000199365">
    <property type="component" value="Unassembled WGS sequence"/>
</dbReference>
<keyword evidence="2" id="KW-0479">Metal-binding</keyword>
<dbReference type="GO" id="GO:0046872">
    <property type="term" value="F:metal ion binding"/>
    <property type="evidence" value="ECO:0007669"/>
    <property type="project" value="UniProtKB-KW"/>
</dbReference>
<dbReference type="AlphaFoldDB" id="A0A1H1KED6"/>
<feature type="disulfide bond" description="Redox-active" evidence="3">
    <location>
        <begin position="91"/>
        <end position="95"/>
    </location>
</feature>
<dbReference type="InterPro" id="IPR036249">
    <property type="entry name" value="Thioredoxin-like_sf"/>
</dbReference>
<protein>
    <submittedName>
        <fullName evidence="4">Protein SCO1/2</fullName>
    </submittedName>
</protein>
<evidence type="ECO:0000313" key="4">
    <source>
        <dbReference type="EMBL" id="SDR60422.1"/>
    </source>
</evidence>
<reference evidence="5" key="1">
    <citation type="submission" date="2016-10" db="EMBL/GenBank/DDBJ databases">
        <authorList>
            <person name="Varghese N."/>
            <person name="Submissions S."/>
        </authorList>
    </citation>
    <scope>NUCLEOTIDE SEQUENCE [LARGE SCALE GENOMIC DNA]</scope>
    <source>
        <strain evidence="5">DUS833</strain>
    </source>
</reference>
<evidence type="ECO:0000256" key="3">
    <source>
        <dbReference type="PIRSR" id="PIRSR603782-2"/>
    </source>
</evidence>
<evidence type="ECO:0000313" key="5">
    <source>
        <dbReference type="Proteomes" id="UP000199365"/>
    </source>
</evidence>
<sequence>MFHQHAPTRAALRACAPVRSPRRRALLRGISAAALAGVSFPLYAQHASIGLVTPPIRLDDFWVVDQSGEKRLLTDLLRQKVTALQTIYTGCTSVCPLQGALFSTVQQRISQLQHRYPVQLVSIGIDPLSDTPPALHAWLMRFQAGPEWRAATPTLQDVDRMRRALSGSTLPLGNIADHSTQIYCFDANAMLRWRSDDLPRADQICDVLGALGRV</sequence>
<comment type="similarity">
    <text evidence="1">Belongs to the SCO1/2 family.</text>
</comment>
<dbReference type="EMBL" id="FNKX01000003">
    <property type="protein sequence ID" value="SDR60422.1"/>
    <property type="molecule type" value="Genomic_DNA"/>
</dbReference>
<feature type="binding site" evidence="2">
    <location>
        <position position="95"/>
    </location>
    <ligand>
        <name>Cu cation</name>
        <dbReference type="ChEBI" id="CHEBI:23378"/>
    </ligand>
</feature>
<organism evidence="4 5">
    <name type="scientific">Paraburkholderia tuberum</name>
    <dbReference type="NCBI Taxonomy" id="157910"/>
    <lineage>
        <taxon>Bacteria</taxon>
        <taxon>Pseudomonadati</taxon>
        <taxon>Pseudomonadota</taxon>
        <taxon>Betaproteobacteria</taxon>
        <taxon>Burkholderiales</taxon>
        <taxon>Burkholderiaceae</taxon>
        <taxon>Paraburkholderia</taxon>
    </lineage>
</organism>
<dbReference type="Pfam" id="PF02630">
    <property type="entry name" value="SCO1-SenC"/>
    <property type="match status" value="1"/>
</dbReference>
<proteinExistence type="inferred from homology"/>
<dbReference type="SUPFAM" id="SSF52833">
    <property type="entry name" value="Thioredoxin-like"/>
    <property type="match status" value="1"/>
</dbReference>
<dbReference type="CDD" id="cd02968">
    <property type="entry name" value="SCO"/>
    <property type="match status" value="1"/>
</dbReference>
<gene>
    <name evidence="4" type="ORF">SAMN05445850_7309</name>
</gene>
<dbReference type="RefSeq" id="WP_090811955.1">
    <property type="nucleotide sequence ID" value="NZ_FNKX01000003.1"/>
</dbReference>
<dbReference type="PANTHER" id="PTHR12151">
    <property type="entry name" value="ELECTRON TRANSPORT PROTIN SCO1/SENC FAMILY MEMBER"/>
    <property type="match status" value="1"/>
</dbReference>
<keyword evidence="2" id="KW-0186">Copper</keyword>
<dbReference type="Gene3D" id="3.40.30.10">
    <property type="entry name" value="Glutaredoxin"/>
    <property type="match status" value="1"/>
</dbReference>
<keyword evidence="3" id="KW-1015">Disulfide bond</keyword>
<evidence type="ECO:0000256" key="2">
    <source>
        <dbReference type="PIRSR" id="PIRSR603782-1"/>
    </source>
</evidence>
<feature type="binding site" evidence="2">
    <location>
        <position position="91"/>
    </location>
    <ligand>
        <name>Cu cation</name>
        <dbReference type="ChEBI" id="CHEBI:23378"/>
    </ligand>
</feature>